<evidence type="ECO:0000313" key="2">
    <source>
        <dbReference type="Proteomes" id="UP000595140"/>
    </source>
</evidence>
<name>A0A484MWG8_9ASTE</name>
<reference evidence="1 2" key="1">
    <citation type="submission" date="2018-04" db="EMBL/GenBank/DDBJ databases">
        <authorList>
            <person name="Vogel A."/>
        </authorList>
    </citation>
    <scope>NUCLEOTIDE SEQUENCE [LARGE SCALE GENOMIC DNA]</scope>
</reference>
<keyword evidence="2" id="KW-1185">Reference proteome</keyword>
<sequence>MAYIRRLKRKKRRLTYNPGSDEVKLCSCDGHLVKVAIAARCDGMNRICKSMNSSLDVLCDDFGEDDEHHKLE</sequence>
<evidence type="ECO:0000313" key="1">
    <source>
        <dbReference type="EMBL" id="VFQ92849.1"/>
    </source>
</evidence>
<accession>A0A484MWG8</accession>
<dbReference type="AlphaFoldDB" id="A0A484MWG8"/>
<gene>
    <name evidence="1" type="ORF">CCAM_LOCUS34625</name>
</gene>
<proteinExistence type="predicted"/>
<dbReference type="EMBL" id="OOIL02004704">
    <property type="protein sequence ID" value="VFQ92849.1"/>
    <property type="molecule type" value="Genomic_DNA"/>
</dbReference>
<organism evidence="1 2">
    <name type="scientific">Cuscuta campestris</name>
    <dbReference type="NCBI Taxonomy" id="132261"/>
    <lineage>
        <taxon>Eukaryota</taxon>
        <taxon>Viridiplantae</taxon>
        <taxon>Streptophyta</taxon>
        <taxon>Embryophyta</taxon>
        <taxon>Tracheophyta</taxon>
        <taxon>Spermatophyta</taxon>
        <taxon>Magnoliopsida</taxon>
        <taxon>eudicotyledons</taxon>
        <taxon>Gunneridae</taxon>
        <taxon>Pentapetalae</taxon>
        <taxon>asterids</taxon>
        <taxon>lamiids</taxon>
        <taxon>Solanales</taxon>
        <taxon>Convolvulaceae</taxon>
        <taxon>Cuscuteae</taxon>
        <taxon>Cuscuta</taxon>
        <taxon>Cuscuta subgen. Grammica</taxon>
        <taxon>Cuscuta sect. Cleistogrammica</taxon>
    </lineage>
</organism>
<protein>
    <submittedName>
        <fullName evidence="1">Uncharacterized protein</fullName>
    </submittedName>
</protein>
<dbReference type="Proteomes" id="UP000595140">
    <property type="component" value="Unassembled WGS sequence"/>
</dbReference>